<dbReference type="GO" id="GO:0033072">
    <property type="term" value="P:vancomycin biosynthetic process"/>
    <property type="evidence" value="ECO:0007669"/>
    <property type="project" value="UniProtKB-ARBA"/>
</dbReference>
<dbReference type="InterPro" id="IPR002213">
    <property type="entry name" value="UDP_glucos_trans"/>
</dbReference>
<dbReference type="EMBL" id="BMXF01000003">
    <property type="protein sequence ID" value="GHB78622.1"/>
    <property type="molecule type" value="Genomic_DNA"/>
</dbReference>
<dbReference type="PANTHER" id="PTHR48050:SF13">
    <property type="entry name" value="STEROL 3-BETA-GLUCOSYLTRANSFERASE UGT80A2"/>
    <property type="match status" value="1"/>
</dbReference>
<sequence>MKIAILTLGTRGDVQPYAVLGQALQRRGHEVTLSTGKNFEGLVKSYGIGFAPVQADYQAVLDSDEGKKIMKANPFAIRRNLDTWVYPLVEQSLTEFFRLAQESDRVVYHVKTLADCFVDQFPEKMACAMVVPAVQPTVEFPNPAFSGVPIPAFLNKLSHRLTSLGMKMMAKPIAVFRNKLGLSKHYPSPDTPFLYGISPFLLKKPDDYPDNATFTGFWFGASSEELPADLLEFIQSGTPPLLLTFGSMPFNTRFDLQEAILKLTRTYQVRVIVMKGWGLKETEKLAQNSAVMVLESAPFDKLFPLVRAVIHHGGAGTTSECLRAGKPMFICPILYPVGDQMFWGKSVFEKGVAVSPIALKKLTERQFLDSVKELLETEHLYANARILSQQIKQEDGVGKAAELIERLS</sequence>
<dbReference type="RefSeq" id="WP_189565916.1">
    <property type="nucleotide sequence ID" value="NZ_BMXF01000003.1"/>
</dbReference>
<proteinExistence type="predicted"/>
<dbReference type="GO" id="GO:0016758">
    <property type="term" value="F:hexosyltransferase activity"/>
    <property type="evidence" value="ECO:0007669"/>
    <property type="project" value="InterPro"/>
</dbReference>
<keyword evidence="2" id="KW-0808">Transferase</keyword>
<dbReference type="SUPFAM" id="SSF53756">
    <property type="entry name" value="UDP-Glycosyltransferase/glycogen phosphorylase"/>
    <property type="match status" value="1"/>
</dbReference>
<dbReference type="FunFam" id="3.40.50.2000:FF:000009">
    <property type="entry name" value="Sterol 3-beta-glucosyltransferase UGT80A2"/>
    <property type="match status" value="1"/>
</dbReference>
<feature type="domain" description="Glycosyltransferase family 28 N-terminal" evidence="1">
    <location>
        <begin position="3"/>
        <end position="65"/>
    </location>
</feature>
<dbReference type="AlphaFoldDB" id="A0A8J3D3X3"/>
<dbReference type="Gene3D" id="3.40.50.2000">
    <property type="entry name" value="Glycogen Phosphorylase B"/>
    <property type="match status" value="2"/>
</dbReference>
<protein>
    <submittedName>
        <fullName evidence="2">Glycosyl transferase family 1</fullName>
    </submittedName>
</protein>
<accession>A0A8J3D3X3</accession>
<organism evidence="2 3">
    <name type="scientific">Persicitalea jodogahamensis</name>
    <dbReference type="NCBI Taxonomy" id="402147"/>
    <lineage>
        <taxon>Bacteria</taxon>
        <taxon>Pseudomonadati</taxon>
        <taxon>Bacteroidota</taxon>
        <taxon>Cytophagia</taxon>
        <taxon>Cytophagales</taxon>
        <taxon>Spirosomataceae</taxon>
        <taxon>Persicitalea</taxon>
    </lineage>
</organism>
<dbReference type="InterPro" id="IPR004276">
    <property type="entry name" value="GlycoTrans_28_N"/>
</dbReference>
<gene>
    <name evidence="2" type="ORF">GCM10007390_36240</name>
</gene>
<keyword evidence="3" id="KW-1185">Reference proteome</keyword>
<dbReference type="Pfam" id="PF03033">
    <property type="entry name" value="Glyco_transf_28"/>
    <property type="match status" value="1"/>
</dbReference>
<dbReference type="PANTHER" id="PTHR48050">
    <property type="entry name" value="STEROL 3-BETA-GLUCOSYLTRANSFERASE"/>
    <property type="match status" value="1"/>
</dbReference>
<dbReference type="Proteomes" id="UP000598271">
    <property type="component" value="Unassembled WGS sequence"/>
</dbReference>
<name>A0A8J3D3X3_9BACT</name>
<dbReference type="InterPro" id="IPR050426">
    <property type="entry name" value="Glycosyltransferase_28"/>
</dbReference>
<evidence type="ECO:0000313" key="2">
    <source>
        <dbReference type="EMBL" id="GHB78622.1"/>
    </source>
</evidence>
<dbReference type="Pfam" id="PF00201">
    <property type="entry name" value="UDPGT"/>
    <property type="match status" value="1"/>
</dbReference>
<evidence type="ECO:0000259" key="1">
    <source>
        <dbReference type="Pfam" id="PF03033"/>
    </source>
</evidence>
<dbReference type="GO" id="GO:0008194">
    <property type="term" value="F:UDP-glycosyltransferase activity"/>
    <property type="evidence" value="ECO:0007669"/>
    <property type="project" value="InterPro"/>
</dbReference>
<reference evidence="2 3" key="1">
    <citation type="journal article" date="2014" name="Int. J. Syst. Evol. Microbiol.">
        <title>Complete genome sequence of Corynebacterium casei LMG S-19264T (=DSM 44701T), isolated from a smear-ripened cheese.</title>
        <authorList>
            <consortium name="US DOE Joint Genome Institute (JGI-PGF)"/>
            <person name="Walter F."/>
            <person name="Albersmeier A."/>
            <person name="Kalinowski J."/>
            <person name="Ruckert C."/>
        </authorList>
    </citation>
    <scope>NUCLEOTIDE SEQUENCE [LARGE SCALE GENOMIC DNA]</scope>
    <source>
        <strain evidence="2 3">KCTC 12866</strain>
    </source>
</reference>
<comment type="caution">
    <text evidence="2">The sequence shown here is derived from an EMBL/GenBank/DDBJ whole genome shotgun (WGS) entry which is preliminary data.</text>
</comment>
<evidence type="ECO:0000313" key="3">
    <source>
        <dbReference type="Proteomes" id="UP000598271"/>
    </source>
</evidence>
<dbReference type="CDD" id="cd03784">
    <property type="entry name" value="GT1_Gtf-like"/>
    <property type="match status" value="1"/>
</dbReference>
<dbReference type="GO" id="GO:0005975">
    <property type="term" value="P:carbohydrate metabolic process"/>
    <property type="evidence" value="ECO:0007669"/>
    <property type="project" value="InterPro"/>
</dbReference>